<keyword evidence="3" id="KW-1185">Reference proteome</keyword>
<protein>
    <submittedName>
        <fullName evidence="2">HrpJ domain-containing protein</fullName>
    </submittedName>
</protein>
<dbReference type="Pfam" id="PF07201">
    <property type="entry name" value="HrpJ"/>
    <property type="match status" value="1"/>
</dbReference>
<sequence length="370" mass="39578">MLRLDQLVTGAAGGIEDGIAEPMAGQVDGGDSALAMARAELMDFQFSALQETQEELSFALGGRLRDNRRGGQAQENARGRVLAAKLVAELGAVEAATLDGVLDGPQDWLRSPRMLDALRQRHPDPGQMALHIAAWLARGKLDAKQRGRLEQALLELSADEGMALSLFGALNFGPVTPGLRQELAALYRKAGAPRQRLSQWLQSLGAGEKRRKQLKTMLQVLAFDLSVSGQPIVGSHLAAVIGDLKQLLRLLGLEAHCEQAAAGLALERVDGETLMRSLVTLLEQAWAAADSVGEALPPLPDQQYRLARSLSRLLQLLPDECFLAGGVGERLQFAIVVGRAEKDERLAVHLRAGRGAAAAGADRRRAPTGA</sequence>
<dbReference type="Proteomes" id="UP001462502">
    <property type="component" value="Unassembled WGS sequence"/>
</dbReference>
<feature type="non-terminal residue" evidence="2">
    <location>
        <position position="370"/>
    </location>
</feature>
<proteinExistence type="predicted"/>
<dbReference type="SUPFAM" id="SSF140591">
    <property type="entry name" value="Type III secretion system domain"/>
    <property type="match status" value="2"/>
</dbReference>
<name>A0ABV0ITG2_9NEIS</name>
<organism evidence="2 3">
    <name type="scientific">Chromobacterium phragmitis</name>
    <dbReference type="NCBI Taxonomy" id="2202141"/>
    <lineage>
        <taxon>Bacteria</taxon>
        <taxon>Pseudomonadati</taxon>
        <taxon>Pseudomonadota</taxon>
        <taxon>Betaproteobacteria</taxon>
        <taxon>Neisseriales</taxon>
        <taxon>Chromobacteriaceae</taxon>
        <taxon>Chromobacterium</taxon>
    </lineage>
</organism>
<feature type="domain" description="Hypersensitivity response secretion-like HrpJ" evidence="1">
    <location>
        <begin position="49"/>
        <end position="204"/>
    </location>
</feature>
<evidence type="ECO:0000259" key="1">
    <source>
        <dbReference type="Pfam" id="PF07201"/>
    </source>
</evidence>
<evidence type="ECO:0000313" key="3">
    <source>
        <dbReference type="Proteomes" id="UP001462502"/>
    </source>
</evidence>
<gene>
    <name evidence="2" type="ORF">ABI908_10800</name>
</gene>
<comment type="caution">
    <text evidence="2">The sequence shown here is derived from an EMBL/GenBank/DDBJ whole genome shotgun (WGS) entry which is preliminary data.</text>
</comment>
<reference evidence="2 3" key="1">
    <citation type="submission" date="2024-05" db="EMBL/GenBank/DDBJ databases">
        <authorList>
            <person name="De Oliveira J.P."/>
            <person name="Noriler S.A."/>
            <person name="De Oliveira A.G."/>
            <person name="Sipoli D.S."/>
        </authorList>
    </citation>
    <scope>NUCLEOTIDE SEQUENCE [LARGE SCALE GENOMIC DNA]</scope>
    <source>
        <strain evidence="2 3">LABIM192</strain>
    </source>
</reference>
<dbReference type="RefSeq" id="WP_347949859.1">
    <property type="nucleotide sequence ID" value="NZ_JBDXMI010000001.1"/>
</dbReference>
<dbReference type="EMBL" id="JBDXMI010000001">
    <property type="protein sequence ID" value="MEO9384583.1"/>
    <property type="molecule type" value="Genomic_DNA"/>
</dbReference>
<accession>A0ABV0ITG2</accession>
<evidence type="ECO:0000313" key="2">
    <source>
        <dbReference type="EMBL" id="MEO9384583.1"/>
    </source>
</evidence>
<dbReference type="InterPro" id="IPR010812">
    <property type="entry name" value="HrpJ-like"/>
</dbReference>